<reference evidence="1" key="1">
    <citation type="journal article" date="2020" name="mSystems">
        <title>Genome- and Community-Level Interaction Insights into Carbon Utilization and Element Cycling Functions of Hydrothermarchaeota in Hydrothermal Sediment.</title>
        <authorList>
            <person name="Zhou Z."/>
            <person name="Liu Y."/>
            <person name="Xu W."/>
            <person name="Pan J."/>
            <person name="Luo Z.H."/>
            <person name="Li M."/>
        </authorList>
    </citation>
    <scope>NUCLEOTIDE SEQUENCE [LARGE SCALE GENOMIC DNA]</scope>
    <source>
        <strain evidence="1">SpSt-767</strain>
    </source>
</reference>
<organism evidence="1">
    <name type="scientific">Desulfobacca acetoxidans</name>
    <dbReference type="NCBI Taxonomy" id="60893"/>
    <lineage>
        <taxon>Bacteria</taxon>
        <taxon>Pseudomonadati</taxon>
        <taxon>Thermodesulfobacteriota</taxon>
        <taxon>Desulfobaccia</taxon>
        <taxon>Desulfobaccales</taxon>
        <taxon>Desulfobaccaceae</taxon>
        <taxon>Desulfobacca</taxon>
    </lineage>
</organism>
<accession>A0A7V6DQJ7</accession>
<dbReference type="EMBL" id="DTGR01000172">
    <property type="protein sequence ID" value="HHS30201.1"/>
    <property type="molecule type" value="Genomic_DNA"/>
</dbReference>
<proteinExistence type="predicted"/>
<protein>
    <submittedName>
        <fullName evidence="1">Uncharacterized protein</fullName>
    </submittedName>
</protein>
<evidence type="ECO:0000313" key="1">
    <source>
        <dbReference type="EMBL" id="HHS30201.1"/>
    </source>
</evidence>
<dbReference type="AlphaFoldDB" id="A0A7V6DQJ7"/>
<comment type="caution">
    <text evidence="1">The sequence shown here is derived from an EMBL/GenBank/DDBJ whole genome shotgun (WGS) entry which is preliminary data.</text>
</comment>
<gene>
    <name evidence="1" type="ORF">ENV52_10940</name>
</gene>
<sequence>MSKKKYTVRAECPACACGDITFLGPEKLREKFIGDEKEIDITCPMCGTKHKGKVEEAKN</sequence>
<name>A0A7V6DQJ7_9BACT</name>